<comment type="caution">
    <text evidence="11">The sequence shown here is derived from an EMBL/GenBank/DDBJ whole genome shotgun (WGS) entry which is preliminary data.</text>
</comment>
<gene>
    <name evidence="11" type="ORF">LNQ49_03005</name>
</gene>
<dbReference type="InterPro" id="IPR039426">
    <property type="entry name" value="TonB-dep_rcpt-like"/>
</dbReference>
<proteinExistence type="inferred from homology"/>
<keyword evidence="11" id="KW-0675">Receptor</keyword>
<evidence type="ECO:0000256" key="7">
    <source>
        <dbReference type="ARBA" id="ARBA00023237"/>
    </source>
</evidence>
<dbReference type="SUPFAM" id="SSF56935">
    <property type="entry name" value="Porins"/>
    <property type="match status" value="1"/>
</dbReference>
<comment type="subcellular location">
    <subcellularLocation>
        <location evidence="1 8">Cell outer membrane</location>
        <topology evidence="1 8">Multi-pass membrane protein</topology>
    </subcellularLocation>
</comment>
<reference evidence="11" key="1">
    <citation type="submission" date="2021-11" db="EMBL/GenBank/DDBJ databases">
        <title>Description of novel Flavobacterium species.</title>
        <authorList>
            <person name="Saticioglu I.B."/>
            <person name="Ay H."/>
            <person name="Altun S."/>
            <person name="Duman M."/>
        </authorList>
    </citation>
    <scope>NUCLEOTIDE SEQUENCE</scope>
    <source>
        <strain evidence="11">F-65</strain>
    </source>
</reference>
<dbReference type="InterPro" id="IPR012910">
    <property type="entry name" value="Plug_dom"/>
</dbReference>
<dbReference type="RefSeq" id="WP_229987301.1">
    <property type="nucleotide sequence ID" value="NZ_JAJJMO010000001.1"/>
</dbReference>
<keyword evidence="7 8" id="KW-0998">Cell outer membrane</keyword>
<keyword evidence="3 8" id="KW-1134">Transmembrane beta strand</keyword>
<evidence type="ECO:0000256" key="4">
    <source>
        <dbReference type="ARBA" id="ARBA00022692"/>
    </source>
</evidence>
<dbReference type="Gene3D" id="2.40.170.20">
    <property type="entry name" value="TonB-dependent receptor, beta-barrel domain"/>
    <property type="match status" value="1"/>
</dbReference>
<evidence type="ECO:0000256" key="6">
    <source>
        <dbReference type="ARBA" id="ARBA00023136"/>
    </source>
</evidence>
<dbReference type="Pfam" id="PF07715">
    <property type="entry name" value="Plug"/>
    <property type="match status" value="1"/>
</dbReference>
<dbReference type="PANTHER" id="PTHR30069">
    <property type="entry name" value="TONB-DEPENDENT OUTER MEMBRANE RECEPTOR"/>
    <property type="match status" value="1"/>
</dbReference>
<comment type="similarity">
    <text evidence="8">Belongs to the TonB-dependent receptor family.</text>
</comment>
<protein>
    <submittedName>
        <fullName evidence="11">TonB-dependent receptor plug domain-containing protein</fullName>
    </submittedName>
</protein>
<dbReference type="InterPro" id="IPR037066">
    <property type="entry name" value="Plug_dom_sf"/>
</dbReference>
<keyword evidence="6 8" id="KW-0472">Membrane</keyword>
<keyword evidence="2 8" id="KW-0813">Transport</keyword>
<accession>A0ABS8MP72</accession>
<dbReference type="InterPro" id="IPR008969">
    <property type="entry name" value="CarboxyPept-like_regulatory"/>
</dbReference>
<evidence type="ECO:0000259" key="10">
    <source>
        <dbReference type="Pfam" id="PF07715"/>
    </source>
</evidence>
<dbReference type="Gene3D" id="2.170.130.10">
    <property type="entry name" value="TonB-dependent receptor, plug domain"/>
    <property type="match status" value="1"/>
</dbReference>
<organism evidence="11 12">
    <name type="scientific">Flavobacterium pisciphilum</name>
    <dbReference type="NCBI Taxonomy" id="2893755"/>
    <lineage>
        <taxon>Bacteria</taxon>
        <taxon>Pseudomonadati</taxon>
        <taxon>Bacteroidota</taxon>
        <taxon>Flavobacteriia</taxon>
        <taxon>Flavobacteriales</taxon>
        <taxon>Flavobacteriaceae</taxon>
        <taxon>Flavobacterium</taxon>
    </lineage>
</organism>
<feature type="domain" description="TonB-dependent receptor plug" evidence="10">
    <location>
        <begin position="131"/>
        <end position="229"/>
    </location>
</feature>
<evidence type="ECO:0000256" key="2">
    <source>
        <dbReference type="ARBA" id="ARBA00022448"/>
    </source>
</evidence>
<dbReference type="SUPFAM" id="SSF49464">
    <property type="entry name" value="Carboxypeptidase regulatory domain-like"/>
    <property type="match status" value="1"/>
</dbReference>
<dbReference type="EMBL" id="JAJJMO010000001">
    <property type="protein sequence ID" value="MCC9070569.1"/>
    <property type="molecule type" value="Genomic_DNA"/>
</dbReference>
<dbReference type="PANTHER" id="PTHR30069:SF29">
    <property type="entry name" value="HEMOGLOBIN AND HEMOGLOBIN-HAPTOGLOBIN-BINDING PROTEIN 1-RELATED"/>
    <property type="match status" value="1"/>
</dbReference>
<keyword evidence="5 9" id="KW-0732">Signal</keyword>
<keyword evidence="4 8" id="KW-0812">Transmembrane</keyword>
<evidence type="ECO:0000256" key="9">
    <source>
        <dbReference type="SAM" id="SignalP"/>
    </source>
</evidence>
<dbReference type="Pfam" id="PF13715">
    <property type="entry name" value="CarbopepD_reg_2"/>
    <property type="match status" value="1"/>
</dbReference>
<evidence type="ECO:0000256" key="5">
    <source>
        <dbReference type="ARBA" id="ARBA00022729"/>
    </source>
</evidence>
<dbReference type="PROSITE" id="PS52016">
    <property type="entry name" value="TONB_DEPENDENT_REC_3"/>
    <property type="match status" value="1"/>
</dbReference>
<keyword evidence="12" id="KW-1185">Reference proteome</keyword>
<evidence type="ECO:0000313" key="11">
    <source>
        <dbReference type="EMBL" id="MCC9070569.1"/>
    </source>
</evidence>
<evidence type="ECO:0000256" key="3">
    <source>
        <dbReference type="ARBA" id="ARBA00022452"/>
    </source>
</evidence>
<feature type="chain" id="PRO_5046230319" evidence="9">
    <location>
        <begin position="24"/>
        <end position="808"/>
    </location>
</feature>
<evidence type="ECO:0000256" key="8">
    <source>
        <dbReference type="PROSITE-ProRule" id="PRU01360"/>
    </source>
</evidence>
<dbReference type="Proteomes" id="UP001430919">
    <property type="component" value="Unassembled WGS sequence"/>
</dbReference>
<name>A0ABS8MP72_9FLAO</name>
<evidence type="ECO:0000256" key="1">
    <source>
        <dbReference type="ARBA" id="ARBA00004571"/>
    </source>
</evidence>
<feature type="signal peptide" evidence="9">
    <location>
        <begin position="1"/>
        <end position="23"/>
    </location>
</feature>
<evidence type="ECO:0000313" key="12">
    <source>
        <dbReference type="Proteomes" id="UP001430919"/>
    </source>
</evidence>
<dbReference type="InterPro" id="IPR036942">
    <property type="entry name" value="Beta-barrel_TonB_sf"/>
</dbReference>
<dbReference type="Gene3D" id="2.60.40.1120">
    <property type="entry name" value="Carboxypeptidase-like, regulatory domain"/>
    <property type="match status" value="1"/>
</dbReference>
<sequence>MKYLYYTSTIIIFFCSIATGVTAQNTPKRIHGQVLFENGLAIHSANIMLIGAQIQVQTDAQGYFNLMSTAVKSDTLKVSYMGMKTETRVLNLQDKKDVPLLFILSDGSVQIDEIKVYAKNANKVAKKETVKAEIIDTKAVQGQAATLVELMNQAAGVRIRQSGGLGSNTNIMLNGFQGKAIKVFKDGIPTDYLGNAFNISAIPINMLERVEVFKGVLPTNLGADALGGAVNMVSRADQQRYLALSYELGSFNTHRVSANLLYNTADRKLFWGLNSFYNYSDNNYSVTAGVPDHETANVIPTKVKLFHNAYKQIYGEAFIGLRDLSWADEFRIGITSFYIKRDNQFAALMEKPYGASYNEQYTPIIPTVRYKKKFINGRLDVDQFLVYSKINSLRVDTLRGSYDWFGKYHPPVNQNQRGESGNPSLLDAWFANFTSRTGINYTLSTNHSIAFNFIYNAFSRTGKDPYGGKTAGENPVDLQSLPADYNKAIATLGLNSSLMGDKLKNTFQLKAYHANMVGQEVDVSTAMLKGETSKANISTFGLAESLKYDWTRQTFMRISGELATRLPEQNEILGDGSFALSNFNLKPERSLNGNIGFGTGKEGLFGLELNGFYRITKDLIHAVPMNLIYTQNINVEQVRGIGLETDLHVTPLSWLRLNGNFTYQDFRLYHVEDPLLHYLEGARLRNMPFFFANLSTDVHLTKVFNNQDQLKMYWNMGYVHQYYLDYIPKDTEPDGFLGLWGDAKVNAPNIIPTQTIQSAGVLWTPWKDRLLSVNIECKNIFDKTVYDNFRVQNAGRSFHLKLNYILKY</sequence>